<organism evidence="3 4">
    <name type="scientific">Denitromonas halophila</name>
    <dbReference type="NCBI Taxonomy" id="1629404"/>
    <lineage>
        <taxon>Bacteria</taxon>
        <taxon>Pseudomonadati</taxon>
        <taxon>Pseudomonadota</taxon>
        <taxon>Betaproteobacteria</taxon>
        <taxon>Rhodocyclales</taxon>
        <taxon>Zoogloeaceae</taxon>
        <taxon>Denitromonas</taxon>
    </lineage>
</organism>
<keyword evidence="2" id="KW-0812">Transmembrane</keyword>
<dbReference type="GO" id="GO:0090313">
    <property type="term" value="P:regulation of protein targeting to membrane"/>
    <property type="evidence" value="ECO:0007669"/>
    <property type="project" value="TreeGrafter"/>
</dbReference>
<evidence type="ECO:0000313" key="4">
    <source>
        <dbReference type="Proteomes" id="UP000318349"/>
    </source>
</evidence>
<dbReference type="Pfam" id="PF05359">
    <property type="entry name" value="DUF748"/>
    <property type="match status" value="2"/>
</dbReference>
<accession>A0A557S5W7</accession>
<gene>
    <name evidence="3" type="ORF">FHP89_17575</name>
</gene>
<name>A0A557S5W7_9RHOO</name>
<dbReference type="GO" id="GO:0005886">
    <property type="term" value="C:plasma membrane"/>
    <property type="evidence" value="ECO:0007669"/>
    <property type="project" value="TreeGrafter"/>
</dbReference>
<sequence length="1227" mass="130200">MSESETPTTKHKSRVRTWALRIAIALVVYALVGFFGLPALLKWQLPKLASEQLGRQVTLDDMRFNPFNLSLSLSGLAVAEADGTPDAARIGQIDTDLQWRSLAYWGLVFSRLNIDAPSLRLVRVDDTQHNWSDVVARFAQSDAPPDEPSGPARFSINNIQISGGSLDVDDRLAGAKHTLRELTVGVPFISGFPAEVERHVQPALSARVDGTAFRLDGRTRPFGEDLETVFDIELDALDITPYIAYLPFEPAFKLLSGALSTQLELAFSEPKGQGPRLTLAGTAMLAELEVQHRDDRPVVRLPKVDVAIGLLDVFGRSLKIDRIQVDQPVIHLRRLADGAIDVLQLMPPAPEAVPAEAVAQAPEAAFRVAVDQFEVAGGQFHFSDAAAPAGPFATTLSDISIGLSGFATDGAQSAQLTVAARSEAGEQIAHEGQLAIAPVRASGTLTLSGLPLTHYAPYYAKQLVGAKLTGGTVGVSLPYEFDAAGLRVAKAQLDLAKLALQLDAQKKPSVQVASLKVSGVALDTAARDVTVARIASTGGNVSLRRARDGSIDLARIVPSSAEPEATAPAEPAWKVRLAQTDLSAWALRFEDRAVRTPVVVDIERTELSVGPLGTDLSEPVPLTLSAVVNTGGYVAAKGKVDLASLAVDMRLDVKRLPLRAFEAYATEGIEASLRSANLSLGGQLSVGAAAGQSAPPVRFRGDAAITDLIAVDTRANTDVLTWKRLAVDGLDVRTDPLSLSATEITLSDFFSRLVLSAEGRLNFREMTAAEKDSQQAAAAQAAAKVAAPTAVTASSVMQGEFDGGASQAAVAEPAATATLAPPSPALPPIRIDRIVLEKGNVAFADRFVRPNYDANLTEVAGTLEGLSTAADSLATLSLTAAIDHAAPVTITGQLNPLREDRYLDIAASMRGFDLPTVSTYSGKYVGYGIAKGKLSADLSYKVTDRKLSAENKILLDQLTFGDAVDSPDAVNLPVQLAVALLKNGKGEIDLSVPVSGSLDDPQFSVAGLVWRAFFNLIGKAVTSPFALLGSVFGGGEELSYAEFAPGTHRLSVETVKKLETLAKALTDRPALKIDLSGHVDPARDEPGLREQWLLARMQERQREALLDAGKTPPALDDIEIPADQRDALLAEAYDEAEFEGKPRNFVGLTKSLPPDQTRALMLKNAPVTEADLAALGKARAQAVRDWLVGVGKISAERVFMVTPSAAGKPEAADPKDVAGSRVNFSLK</sequence>
<dbReference type="AlphaFoldDB" id="A0A557S5W7"/>
<protein>
    <submittedName>
        <fullName evidence="3">DUF748 domain-containing protein</fullName>
    </submittedName>
</protein>
<keyword evidence="2" id="KW-1133">Transmembrane helix</keyword>
<evidence type="ECO:0000256" key="1">
    <source>
        <dbReference type="SAM" id="MobiDB-lite"/>
    </source>
</evidence>
<dbReference type="EMBL" id="VMNI01000020">
    <property type="protein sequence ID" value="TVO72809.1"/>
    <property type="molecule type" value="Genomic_DNA"/>
</dbReference>
<evidence type="ECO:0000313" key="3">
    <source>
        <dbReference type="EMBL" id="TVO72809.1"/>
    </source>
</evidence>
<feature type="transmembrane region" description="Helical" evidence="2">
    <location>
        <begin position="18"/>
        <end position="41"/>
    </location>
</feature>
<comment type="caution">
    <text evidence="3">The sequence shown here is derived from an EMBL/GenBank/DDBJ whole genome shotgun (WGS) entry which is preliminary data.</text>
</comment>
<dbReference type="Proteomes" id="UP000318349">
    <property type="component" value="Unassembled WGS sequence"/>
</dbReference>
<proteinExistence type="predicted"/>
<dbReference type="InterPro" id="IPR008023">
    <property type="entry name" value="DUF748"/>
</dbReference>
<dbReference type="PANTHER" id="PTHR30441:SF8">
    <property type="entry name" value="DUF748 DOMAIN-CONTAINING PROTEIN"/>
    <property type="match status" value="1"/>
</dbReference>
<dbReference type="PANTHER" id="PTHR30441">
    <property type="entry name" value="DUF748 DOMAIN-CONTAINING PROTEIN"/>
    <property type="match status" value="1"/>
</dbReference>
<reference evidence="3 4" key="1">
    <citation type="submission" date="2019-07" db="EMBL/GenBank/DDBJ databases">
        <title>The pathways for chlorine oxyanion respiration interact through the shared metabolite chlorate.</title>
        <authorList>
            <person name="Barnum T.P."/>
            <person name="Cheng Y."/>
            <person name="Hill K.A."/>
            <person name="Lucas L.N."/>
            <person name="Carlson H.K."/>
            <person name="Coates J.D."/>
        </authorList>
    </citation>
    <scope>NUCLEOTIDE SEQUENCE [LARGE SCALE GENOMIC DNA]</scope>
    <source>
        <strain evidence="3 4">SFB-1</strain>
    </source>
</reference>
<dbReference type="InterPro" id="IPR036737">
    <property type="entry name" value="OmpA-like_sf"/>
</dbReference>
<evidence type="ECO:0000256" key="2">
    <source>
        <dbReference type="SAM" id="Phobius"/>
    </source>
</evidence>
<feature type="region of interest" description="Disordered" evidence="1">
    <location>
        <begin position="1204"/>
        <end position="1227"/>
    </location>
</feature>
<keyword evidence="2" id="KW-0472">Membrane</keyword>
<dbReference type="InterPro" id="IPR052894">
    <property type="entry name" value="AsmA-related"/>
</dbReference>
<dbReference type="Gene3D" id="3.30.1330.60">
    <property type="entry name" value="OmpA-like domain"/>
    <property type="match status" value="1"/>
</dbReference>